<gene>
    <name evidence="9" type="ORF">FIBSPDRAFT_913024</name>
</gene>
<feature type="active site" description="Proton acceptor" evidence="5">
    <location>
        <position position="211"/>
    </location>
</feature>
<feature type="binding site" evidence="6">
    <location>
        <position position="126"/>
    </location>
    <ligand>
        <name>Mg(2+)</name>
        <dbReference type="ChEBI" id="CHEBI:18420"/>
        <label>1</label>
    </ligand>
</feature>
<dbReference type="Proteomes" id="UP000076532">
    <property type="component" value="Unassembled WGS sequence"/>
</dbReference>
<evidence type="ECO:0000256" key="7">
    <source>
        <dbReference type="PIRSR" id="PIRSR604808-3"/>
    </source>
</evidence>
<dbReference type="GO" id="GO:0008311">
    <property type="term" value="F:double-stranded DNA 3'-5' DNA exonuclease activity"/>
    <property type="evidence" value="ECO:0007669"/>
    <property type="project" value="TreeGrafter"/>
</dbReference>
<dbReference type="EMBL" id="KV417630">
    <property type="protein sequence ID" value="KZP13622.1"/>
    <property type="molecule type" value="Genomic_DNA"/>
</dbReference>
<dbReference type="SUPFAM" id="SSF56219">
    <property type="entry name" value="DNase I-like"/>
    <property type="match status" value="1"/>
</dbReference>
<dbReference type="GO" id="GO:0006284">
    <property type="term" value="P:base-excision repair"/>
    <property type="evidence" value="ECO:0007669"/>
    <property type="project" value="TreeGrafter"/>
</dbReference>
<dbReference type="InterPro" id="IPR036691">
    <property type="entry name" value="Endo/exonu/phosph_ase_sf"/>
</dbReference>
<evidence type="ECO:0000256" key="4">
    <source>
        <dbReference type="ARBA" id="ARBA00022842"/>
    </source>
</evidence>
<keyword evidence="2 6" id="KW-0479">Metal-binding</keyword>
<sequence>MRERKIGLLAVQEAHMTDEMADDLNKLFEGRLRIIHSQGSSANAAGVAFAINRDITNADQAIAEEVIPGRAISLTIPWHDNHTLTLLNVYAPNAPSDNSKFWGKLTTHYSAQRHRDHPEIMLGDLNLVEDSIDRIPAHPDNTAATTELQTLRDKIKVIDGWRHTHPDEKDFSFQADATGSQSRIDRIYVSRAVYETAFDWGISDTAIRTDHRLTTVRIAKPNTPESGPGRWAMPAIVIQDKRFLDAAVARGIKLEREIDSLELRSETINAQTLFKQFKVNMKNLGRTAAKRLIPKIKLQIESLQKDRREALNGLDTPWGAG</sequence>
<feature type="binding site" evidence="6">
    <location>
        <position position="124"/>
    </location>
    <ligand>
        <name>Mg(2+)</name>
        <dbReference type="ChEBI" id="CHEBI:18420"/>
        <label>1</label>
    </ligand>
</feature>
<feature type="binding site" evidence="6">
    <location>
        <position position="210"/>
    </location>
    <ligand>
        <name>Mg(2+)</name>
        <dbReference type="ChEBI" id="CHEBI:18420"/>
        <label>2</label>
    </ligand>
</feature>
<dbReference type="OrthoDB" id="416119at2759"/>
<feature type="domain" description="Endonuclease/exonuclease/phosphatase" evidence="8">
    <location>
        <begin position="8"/>
        <end position="194"/>
    </location>
</feature>
<feature type="active site" description="Proton donor/acceptor" evidence="5">
    <location>
        <position position="124"/>
    </location>
</feature>
<evidence type="ECO:0000313" key="9">
    <source>
        <dbReference type="EMBL" id="KZP13622.1"/>
    </source>
</evidence>
<evidence type="ECO:0000256" key="3">
    <source>
        <dbReference type="ARBA" id="ARBA00022801"/>
    </source>
</evidence>
<dbReference type="AlphaFoldDB" id="A0A166CG09"/>
<protein>
    <submittedName>
        <fullName evidence="9">DNase I-like protein</fullName>
    </submittedName>
</protein>
<organism evidence="9 10">
    <name type="scientific">Athelia psychrophila</name>
    <dbReference type="NCBI Taxonomy" id="1759441"/>
    <lineage>
        <taxon>Eukaryota</taxon>
        <taxon>Fungi</taxon>
        <taxon>Dikarya</taxon>
        <taxon>Basidiomycota</taxon>
        <taxon>Agaricomycotina</taxon>
        <taxon>Agaricomycetes</taxon>
        <taxon>Agaricomycetidae</taxon>
        <taxon>Atheliales</taxon>
        <taxon>Atheliaceae</taxon>
        <taxon>Athelia</taxon>
    </lineage>
</organism>
<feature type="site" description="Transition state stabilizer" evidence="7">
    <location>
        <position position="126"/>
    </location>
</feature>
<comment type="cofactor">
    <cofactor evidence="6">
        <name>Mg(2+)</name>
        <dbReference type="ChEBI" id="CHEBI:18420"/>
    </cofactor>
    <cofactor evidence="6">
        <name>Mn(2+)</name>
        <dbReference type="ChEBI" id="CHEBI:29035"/>
    </cofactor>
    <text evidence="6">Probably binds two magnesium or manganese ions per subunit.</text>
</comment>
<keyword evidence="3" id="KW-0378">Hydrolase</keyword>
<evidence type="ECO:0000313" key="10">
    <source>
        <dbReference type="Proteomes" id="UP000076532"/>
    </source>
</evidence>
<dbReference type="GO" id="GO:0008081">
    <property type="term" value="F:phosphoric diester hydrolase activity"/>
    <property type="evidence" value="ECO:0007669"/>
    <property type="project" value="TreeGrafter"/>
</dbReference>
<evidence type="ECO:0000256" key="5">
    <source>
        <dbReference type="PIRSR" id="PIRSR604808-1"/>
    </source>
</evidence>
<keyword evidence="6" id="KW-0464">Manganese</keyword>
<accession>A0A166CG09</accession>
<dbReference type="GO" id="GO:0046872">
    <property type="term" value="F:metal ion binding"/>
    <property type="evidence" value="ECO:0007669"/>
    <property type="project" value="UniProtKB-KW"/>
</dbReference>
<evidence type="ECO:0000256" key="6">
    <source>
        <dbReference type="PIRSR" id="PIRSR604808-2"/>
    </source>
</evidence>
<dbReference type="PANTHER" id="PTHR22748">
    <property type="entry name" value="AP ENDONUCLEASE"/>
    <property type="match status" value="1"/>
</dbReference>
<dbReference type="STRING" id="436010.A0A166CG09"/>
<feature type="binding site" evidence="6">
    <location>
        <position position="211"/>
    </location>
    <ligand>
        <name>Mg(2+)</name>
        <dbReference type="ChEBI" id="CHEBI:18420"/>
        <label>1</label>
    </ligand>
</feature>
<comment type="similarity">
    <text evidence="1">Belongs to the DNA repair enzymes AP/ExoA family.</text>
</comment>
<dbReference type="PANTHER" id="PTHR22748:SF4">
    <property type="entry name" value="DNA-(APURINIC OR APYRIMIDINIC SITE) ENDONUCLEASE 2"/>
    <property type="match status" value="1"/>
</dbReference>
<keyword evidence="4 6" id="KW-0460">Magnesium</keyword>
<dbReference type="InterPro" id="IPR005135">
    <property type="entry name" value="Endo/exonuclease/phosphatase"/>
</dbReference>
<evidence type="ECO:0000259" key="8">
    <source>
        <dbReference type="Pfam" id="PF03372"/>
    </source>
</evidence>
<dbReference type="GO" id="GO:0003906">
    <property type="term" value="F:DNA-(apurinic or apyrimidinic site) endonuclease activity"/>
    <property type="evidence" value="ECO:0007669"/>
    <property type="project" value="TreeGrafter"/>
</dbReference>
<proteinExistence type="inferred from homology"/>
<dbReference type="Gene3D" id="3.60.10.10">
    <property type="entry name" value="Endonuclease/exonuclease/phosphatase"/>
    <property type="match status" value="1"/>
</dbReference>
<keyword evidence="10" id="KW-1185">Reference proteome</keyword>
<feature type="site" description="Important for catalytic activity" evidence="7">
    <location>
        <position position="185"/>
    </location>
</feature>
<dbReference type="GO" id="GO:0005634">
    <property type="term" value="C:nucleus"/>
    <property type="evidence" value="ECO:0007669"/>
    <property type="project" value="TreeGrafter"/>
</dbReference>
<feature type="binding site" evidence="6">
    <location>
        <position position="13"/>
    </location>
    <ligand>
        <name>Mg(2+)</name>
        <dbReference type="ChEBI" id="CHEBI:18420"/>
        <label>1</label>
    </ligand>
</feature>
<reference evidence="9 10" key="1">
    <citation type="journal article" date="2016" name="Mol. Biol. Evol.">
        <title>Comparative Genomics of Early-Diverging Mushroom-Forming Fungi Provides Insights into the Origins of Lignocellulose Decay Capabilities.</title>
        <authorList>
            <person name="Nagy L.G."/>
            <person name="Riley R."/>
            <person name="Tritt A."/>
            <person name="Adam C."/>
            <person name="Daum C."/>
            <person name="Floudas D."/>
            <person name="Sun H."/>
            <person name="Yadav J.S."/>
            <person name="Pangilinan J."/>
            <person name="Larsson K.H."/>
            <person name="Matsuura K."/>
            <person name="Barry K."/>
            <person name="Labutti K."/>
            <person name="Kuo R."/>
            <person name="Ohm R.A."/>
            <person name="Bhattacharya S.S."/>
            <person name="Shirouzu T."/>
            <person name="Yoshinaga Y."/>
            <person name="Martin F.M."/>
            <person name="Grigoriev I.V."/>
            <person name="Hibbett D.S."/>
        </authorList>
    </citation>
    <scope>NUCLEOTIDE SEQUENCE [LARGE SCALE GENOMIC DNA]</scope>
    <source>
        <strain evidence="9 10">CBS 109695</strain>
    </source>
</reference>
<feature type="site" description="Interaction with DNA substrate" evidence="7">
    <location>
        <position position="211"/>
    </location>
</feature>
<dbReference type="Pfam" id="PF03372">
    <property type="entry name" value="Exo_endo_phos"/>
    <property type="match status" value="1"/>
</dbReference>
<evidence type="ECO:0000256" key="2">
    <source>
        <dbReference type="ARBA" id="ARBA00022723"/>
    </source>
</evidence>
<dbReference type="InterPro" id="IPR004808">
    <property type="entry name" value="AP_endonuc_1"/>
</dbReference>
<evidence type="ECO:0000256" key="1">
    <source>
        <dbReference type="ARBA" id="ARBA00007092"/>
    </source>
</evidence>
<feature type="active site" evidence="5">
    <location>
        <position position="90"/>
    </location>
</feature>
<name>A0A166CG09_9AGAM</name>